<dbReference type="EMBL" id="CP000728">
    <property type="protein sequence ID" value="ABS41738.1"/>
    <property type="molecule type" value="Genomic_DNA"/>
</dbReference>
<gene>
    <name evidence="1" type="ordered locus">CLI_0645</name>
</gene>
<protein>
    <submittedName>
        <fullName evidence="1">Conserved domain protein</fullName>
    </submittedName>
</protein>
<dbReference type="HOGENOM" id="CLU_3078257_0_0_9"/>
<dbReference type="KEGG" id="cbf:CLI_0645"/>
<organism evidence="1 2">
    <name type="scientific">Clostridium botulinum (strain Langeland / NCTC 10281 / Type F)</name>
    <dbReference type="NCBI Taxonomy" id="441772"/>
    <lineage>
        <taxon>Bacteria</taxon>
        <taxon>Bacillati</taxon>
        <taxon>Bacillota</taxon>
        <taxon>Clostridia</taxon>
        <taxon>Eubacteriales</taxon>
        <taxon>Clostridiaceae</taxon>
        <taxon>Clostridium</taxon>
    </lineage>
</organism>
<proteinExistence type="predicted"/>
<evidence type="ECO:0000313" key="2">
    <source>
        <dbReference type="Proteomes" id="UP000002410"/>
    </source>
</evidence>
<sequence length="52" mass="6381">MFKENSKRNFDKQAENYDDGRNGKFVKIMYQEIINRINLNKYELLINFYNSI</sequence>
<evidence type="ECO:0000313" key="1">
    <source>
        <dbReference type="EMBL" id="ABS41738.1"/>
    </source>
</evidence>
<accession>A7GAX0</accession>
<name>A7GAX0_CLOBL</name>
<dbReference type="AlphaFoldDB" id="A7GAX0"/>
<reference evidence="2" key="1">
    <citation type="submission" date="2007-06" db="EMBL/GenBank/DDBJ databases">
        <authorList>
            <person name="Brinkac L.M."/>
            <person name="Daugherty S."/>
            <person name="Dodson R.J."/>
            <person name="Madupu R."/>
            <person name="Brown J.L."/>
            <person name="Bruce D."/>
            <person name="Detter C."/>
            <person name="Munk C."/>
            <person name="Smith L.A."/>
            <person name="Smith T.J."/>
            <person name="White O."/>
            <person name="Brettin T.S."/>
        </authorList>
    </citation>
    <scope>NUCLEOTIDE SEQUENCE [LARGE SCALE GENOMIC DNA]</scope>
    <source>
        <strain evidence="2">Langeland / NCTC 10281 / Type F</strain>
    </source>
</reference>
<dbReference type="Proteomes" id="UP000002410">
    <property type="component" value="Chromosome"/>
</dbReference>